<evidence type="ECO:0000313" key="1">
    <source>
        <dbReference type="EMBL" id="EOR93363.1"/>
    </source>
</evidence>
<evidence type="ECO:0000313" key="2">
    <source>
        <dbReference type="Proteomes" id="UP000014174"/>
    </source>
</evidence>
<comment type="caution">
    <text evidence="1">The sequence shown here is derived from an EMBL/GenBank/DDBJ whole genome shotgun (WGS) entry which is preliminary data.</text>
</comment>
<accession>R9GNQ9</accession>
<keyword evidence="2" id="KW-1185">Reference proteome</keyword>
<dbReference type="Proteomes" id="UP000014174">
    <property type="component" value="Unassembled WGS sequence"/>
</dbReference>
<dbReference type="AlphaFoldDB" id="R9GNQ9"/>
<dbReference type="EMBL" id="AQPN01000116">
    <property type="protein sequence ID" value="EOR93363.1"/>
    <property type="molecule type" value="Genomic_DNA"/>
</dbReference>
<protein>
    <submittedName>
        <fullName evidence="1">Uncharacterized protein</fullName>
    </submittedName>
</protein>
<sequence>MIHKKEEYINDISQVGRYPVYKGSPYVDADHFLVLLLILKPR</sequence>
<gene>
    <name evidence="1" type="ORF">ADIARSV_3442</name>
</gene>
<reference evidence="1 2" key="1">
    <citation type="journal article" date="2013" name="Genome Announc.">
        <title>Draft Genome Sequence of Arcticibacter svalbardensis Strain MN12-7T, a Member of the Family Sphingobacteriaceae Isolated from an Arctic Soil Sample.</title>
        <authorList>
            <person name="Shivaji S."/>
            <person name="Ara S."/>
            <person name="Prasad S."/>
            <person name="Manasa B.P."/>
            <person name="Begum Z."/>
            <person name="Singh A."/>
            <person name="Kumar Pinnaka A."/>
        </authorList>
    </citation>
    <scope>NUCLEOTIDE SEQUENCE [LARGE SCALE GENOMIC DNA]</scope>
    <source>
        <strain evidence="1 2">MN12-7</strain>
    </source>
</reference>
<organism evidence="1 2">
    <name type="scientific">Arcticibacter svalbardensis MN12-7</name>
    <dbReference type="NCBI Taxonomy" id="1150600"/>
    <lineage>
        <taxon>Bacteria</taxon>
        <taxon>Pseudomonadati</taxon>
        <taxon>Bacteroidota</taxon>
        <taxon>Sphingobacteriia</taxon>
        <taxon>Sphingobacteriales</taxon>
        <taxon>Sphingobacteriaceae</taxon>
        <taxon>Arcticibacter</taxon>
    </lineage>
</organism>
<proteinExistence type="predicted"/>
<name>R9GNQ9_9SPHI</name>